<dbReference type="PROSITE" id="PS51450">
    <property type="entry name" value="LRR"/>
    <property type="match status" value="1"/>
</dbReference>
<evidence type="ECO:0000256" key="1">
    <source>
        <dbReference type="ARBA" id="ARBA00009592"/>
    </source>
</evidence>
<keyword evidence="4" id="KW-1185">Reference proteome</keyword>
<name>A0AAJ6X9S7_POPEU</name>
<dbReference type="Gene3D" id="3.80.10.10">
    <property type="entry name" value="Ribonuclease Inhibitor"/>
    <property type="match status" value="1"/>
</dbReference>
<protein>
    <submittedName>
        <fullName evidence="5">Receptor-like protein kinase 5</fullName>
    </submittedName>
</protein>
<dbReference type="RefSeq" id="XP_011010639.1">
    <property type="nucleotide sequence ID" value="XM_011012337.1"/>
</dbReference>
<reference evidence="5" key="1">
    <citation type="submission" date="2025-08" db="UniProtKB">
        <authorList>
            <consortium name="RefSeq"/>
        </authorList>
    </citation>
    <scope>IDENTIFICATION</scope>
</reference>
<organism evidence="4 5">
    <name type="scientific">Populus euphratica</name>
    <name type="common">Euphrates poplar</name>
    <dbReference type="NCBI Taxonomy" id="75702"/>
    <lineage>
        <taxon>Eukaryota</taxon>
        <taxon>Viridiplantae</taxon>
        <taxon>Streptophyta</taxon>
        <taxon>Embryophyta</taxon>
        <taxon>Tracheophyta</taxon>
        <taxon>Spermatophyta</taxon>
        <taxon>Magnoliopsida</taxon>
        <taxon>eudicotyledons</taxon>
        <taxon>Gunneridae</taxon>
        <taxon>Pentapetalae</taxon>
        <taxon>rosids</taxon>
        <taxon>fabids</taxon>
        <taxon>Malpighiales</taxon>
        <taxon>Salicaceae</taxon>
        <taxon>Saliceae</taxon>
        <taxon>Populus</taxon>
    </lineage>
</organism>
<dbReference type="PANTHER" id="PTHR48062">
    <property type="entry name" value="RECEPTOR-LIKE PROTEIN 14"/>
    <property type="match status" value="1"/>
</dbReference>
<dbReference type="Pfam" id="PF13855">
    <property type="entry name" value="LRR_8"/>
    <property type="match status" value="1"/>
</dbReference>
<evidence type="ECO:0000256" key="2">
    <source>
        <dbReference type="ARBA" id="ARBA00022614"/>
    </source>
</evidence>
<gene>
    <name evidence="5" type="primary">LOC105115452</name>
</gene>
<proteinExistence type="inferred from homology"/>
<dbReference type="Proteomes" id="UP000694918">
    <property type="component" value="Unplaced"/>
</dbReference>
<evidence type="ECO:0000313" key="4">
    <source>
        <dbReference type="Proteomes" id="UP000694918"/>
    </source>
</evidence>
<dbReference type="PANTHER" id="PTHR48062:SF21">
    <property type="entry name" value="RECEPTOR-LIKE PROTEIN 12"/>
    <property type="match status" value="1"/>
</dbReference>
<dbReference type="InterPro" id="IPR001611">
    <property type="entry name" value="Leu-rich_rpt"/>
</dbReference>
<evidence type="ECO:0000256" key="3">
    <source>
        <dbReference type="ARBA" id="ARBA00022737"/>
    </source>
</evidence>
<dbReference type="KEGG" id="peu:105115452"/>
<dbReference type="GeneID" id="105115452"/>
<dbReference type="InterPro" id="IPR032675">
    <property type="entry name" value="LRR_dom_sf"/>
</dbReference>
<keyword evidence="2" id="KW-0433">Leucine-rich repeat</keyword>
<accession>A0AAJ6X9S7</accession>
<dbReference type="Pfam" id="PF13516">
    <property type="entry name" value="LRR_6"/>
    <property type="match status" value="2"/>
</dbReference>
<comment type="similarity">
    <text evidence="1">Belongs to the RLP family.</text>
</comment>
<dbReference type="SUPFAM" id="SSF52058">
    <property type="entry name" value="L domain-like"/>
    <property type="match status" value="1"/>
</dbReference>
<dbReference type="InterPro" id="IPR051502">
    <property type="entry name" value="RLP_Defense_Trigger"/>
</dbReference>
<sequence length="200" mass="22469">MYRTDTCSLSSSLIYALFSTPTDQLNSSILSILSGLSSLKSLDLSLNKLTGSGWCELKNLKQLDLSGNNFRGSLPDCLGNLSSLQLLDVSGNQFTGNIASGPLTNLISIESLSLSNNLFEVPISMKPFMNHSSLKFFSSENNRLVTKPMYFHDLIPKFHLVFFHFYTYSRTLEAVNVEIPNFLYHQYDLRVLDLSYNNIT</sequence>
<keyword evidence="3" id="KW-0677">Repeat</keyword>
<dbReference type="PRINTS" id="PR00019">
    <property type="entry name" value="LEURICHRPT"/>
</dbReference>
<dbReference type="AlphaFoldDB" id="A0AAJ6X9S7"/>
<evidence type="ECO:0000313" key="5">
    <source>
        <dbReference type="RefSeq" id="XP_011010639.1"/>
    </source>
</evidence>